<name>A0AAN6GBI8_9BASI</name>
<gene>
    <name evidence="2" type="ORF">OC842_003556</name>
</gene>
<comment type="caution">
    <text evidence="2">The sequence shown here is derived from an EMBL/GenBank/DDBJ whole genome shotgun (WGS) entry which is preliminary data.</text>
</comment>
<organism evidence="2 3">
    <name type="scientific">Tilletia horrida</name>
    <dbReference type="NCBI Taxonomy" id="155126"/>
    <lineage>
        <taxon>Eukaryota</taxon>
        <taxon>Fungi</taxon>
        <taxon>Dikarya</taxon>
        <taxon>Basidiomycota</taxon>
        <taxon>Ustilaginomycotina</taxon>
        <taxon>Exobasidiomycetes</taxon>
        <taxon>Tilletiales</taxon>
        <taxon>Tilletiaceae</taxon>
        <taxon>Tilletia</taxon>
    </lineage>
</organism>
<protein>
    <recommendedName>
        <fullName evidence="4">Hydrophobin</fullName>
    </recommendedName>
</protein>
<accession>A0AAN6GBI8</accession>
<feature type="chain" id="PRO_5042884640" description="Hydrophobin" evidence="1">
    <location>
        <begin position="20"/>
        <end position="162"/>
    </location>
</feature>
<keyword evidence="1" id="KW-0732">Signal</keyword>
<dbReference type="Proteomes" id="UP001176521">
    <property type="component" value="Unassembled WGS sequence"/>
</dbReference>
<evidence type="ECO:0000313" key="3">
    <source>
        <dbReference type="Proteomes" id="UP001176521"/>
    </source>
</evidence>
<proteinExistence type="predicted"/>
<evidence type="ECO:0008006" key="4">
    <source>
        <dbReference type="Google" id="ProtNLM"/>
    </source>
</evidence>
<sequence>MQLSKITLWLGLAVASASAVAIESRDAAFCHGLATAGLTNLDQLGCATSAIAHVPVKRGLKDDLCLALYHGGLVNLDKVGCAPTQAILARGRGGGQPKCSTQDLCKLGQSGVFNFGLLFCTGRREVKDEAALEGRAGGGGCHSDICKQMQSGLINAVVLGCT</sequence>
<evidence type="ECO:0000313" key="2">
    <source>
        <dbReference type="EMBL" id="KAK0531637.1"/>
    </source>
</evidence>
<feature type="signal peptide" evidence="1">
    <location>
        <begin position="1"/>
        <end position="19"/>
    </location>
</feature>
<dbReference type="EMBL" id="JAPDMQ010000180">
    <property type="protein sequence ID" value="KAK0531637.1"/>
    <property type="molecule type" value="Genomic_DNA"/>
</dbReference>
<reference evidence="2" key="1">
    <citation type="journal article" date="2023" name="PhytoFront">
        <title>Draft Genome Resources of Seven Strains of Tilletia horrida, Causal Agent of Kernel Smut of Rice.</title>
        <authorList>
            <person name="Khanal S."/>
            <person name="Antony Babu S."/>
            <person name="Zhou X.G."/>
        </authorList>
    </citation>
    <scope>NUCLEOTIDE SEQUENCE</scope>
    <source>
        <strain evidence="2">TX3</strain>
    </source>
</reference>
<evidence type="ECO:0000256" key="1">
    <source>
        <dbReference type="SAM" id="SignalP"/>
    </source>
</evidence>
<dbReference type="AlphaFoldDB" id="A0AAN6GBI8"/>
<keyword evidence="3" id="KW-1185">Reference proteome</keyword>